<keyword evidence="1" id="KW-0238">DNA-binding</keyword>
<evidence type="ECO:0000313" key="3">
    <source>
        <dbReference type="EMBL" id="NVO88342.1"/>
    </source>
</evidence>
<name>A0A249DH65_LACRH</name>
<evidence type="ECO:0000259" key="2">
    <source>
        <dbReference type="PROSITE" id="PS50937"/>
    </source>
</evidence>
<dbReference type="GO" id="GO:0003677">
    <property type="term" value="F:DNA binding"/>
    <property type="evidence" value="ECO:0007669"/>
    <property type="project" value="UniProtKB-KW"/>
</dbReference>
<dbReference type="Proteomes" id="UP000542889">
    <property type="component" value="Unassembled WGS sequence"/>
</dbReference>
<sequence length="143" mass="16598">MNIKKAADLFDLSPDTLRYYEKTGIVPPVHRAASGFRDYQTRDLNWIYLVRSLRRAGMGIDALRQFAQLAKKRESNNGSSLKQVDAAQKAILQNQLIELDEKIAELQQTRKILAYKIATYEDHIGKFKNGEWDAENQEKLWER</sequence>
<accession>A0A249DH65</accession>
<protein>
    <submittedName>
        <fullName evidence="3">MerR family transcriptional regulator</fullName>
    </submittedName>
</protein>
<dbReference type="GeneID" id="69830480"/>
<gene>
    <name evidence="4" type="ORF">CYJ91_07115</name>
    <name evidence="3" type="ORF">HWN39_07470</name>
</gene>
<reference evidence="4 5" key="1">
    <citation type="submission" date="2017-12" db="EMBL/GenBank/DDBJ databases">
        <title>Phylogenetic diversity of female urinary microbiome.</title>
        <authorList>
            <person name="Thomas-White K."/>
            <person name="Wolfe A.J."/>
        </authorList>
    </citation>
    <scope>NUCLEOTIDE SEQUENCE [LARGE SCALE GENOMIC DNA]</scope>
    <source>
        <strain evidence="4 5">UMB0004</strain>
    </source>
</reference>
<dbReference type="Pfam" id="PF13411">
    <property type="entry name" value="MerR_1"/>
    <property type="match status" value="1"/>
</dbReference>
<dbReference type="InterPro" id="IPR047057">
    <property type="entry name" value="MerR_fam"/>
</dbReference>
<evidence type="ECO:0000313" key="5">
    <source>
        <dbReference type="Proteomes" id="UP000234212"/>
    </source>
</evidence>
<dbReference type="PANTHER" id="PTHR30204">
    <property type="entry name" value="REDOX-CYCLING DRUG-SENSING TRANSCRIPTIONAL ACTIVATOR SOXR"/>
    <property type="match status" value="1"/>
</dbReference>
<evidence type="ECO:0000313" key="6">
    <source>
        <dbReference type="Proteomes" id="UP000542889"/>
    </source>
</evidence>
<evidence type="ECO:0000313" key="4">
    <source>
        <dbReference type="EMBL" id="PLA57548.1"/>
    </source>
</evidence>
<reference evidence="3 6" key="2">
    <citation type="submission" date="2020-06" db="EMBL/GenBank/DDBJ databases">
        <title>Lactobacillus rhamnosus QC,genome.</title>
        <authorList>
            <person name="Yi H."/>
            <person name="Jin M."/>
        </authorList>
    </citation>
    <scope>NUCLEOTIDE SEQUENCE [LARGE SCALE GENOMIC DNA]</scope>
    <source>
        <strain evidence="3 6">QC</strain>
    </source>
</reference>
<dbReference type="SUPFAM" id="SSF46955">
    <property type="entry name" value="Putative DNA-binding domain"/>
    <property type="match status" value="1"/>
</dbReference>
<dbReference type="AlphaFoldDB" id="A0A249DH65"/>
<dbReference type="RefSeq" id="WP_047675868.1">
    <property type="nucleotide sequence ID" value="NZ_CP017063.1"/>
</dbReference>
<dbReference type="PROSITE" id="PS50937">
    <property type="entry name" value="HTH_MERR_2"/>
    <property type="match status" value="1"/>
</dbReference>
<dbReference type="CDD" id="cd01109">
    <property type="entry name" value="HTH_YyaN"/>
    <property type="match status" value="1"/>
</dbReference>
<evidence type="ECO:0000256" key="1">
    <source>
        <dbReference type="ARBA" id="ARBA00023125"/>
    </source>
</evidence>
<dbReference type="GO" id="GO:0003700">
    <property type="term" value="F:DNA-binding transcription factor activity"/>
    <property type="evidence" value="ECO:0007669"/>
    <property type="project" value="InterPro"/>
</dbReference>
<dbReference type="InterPro" id="IPR000551">
    <property type="entry name" value="MerR-type_HTH_dom"/>
</dbReference>
<dbReference type="InterPro" id="IPR009061">
    <property type="entry name" value="DNA-bd_dom_put_sf"/>
</dbReference>
<dbReference type="PANTHER" id="PTHR30204:SF98">
    <property type="entry name" value="HTH-TYPE TRANSCRIPTIONAL REGULATOR ADHR"/>
    <property type="match status" value="1"/>
</dbReference>
<feature type="domain" description="HTH merR-type" evidence="2">
    <location>
        <begin position="1"/>
        <end position="69"/>
    </location>
</feature>
<dbReference type="EMBL" id="PKJX01000002">
    <property type="protein sequence ID" value="PLA57548.1"/>
    <property type="molecule type" value="Genomic_DNA"/>
</dbReference>
<organism evidence="3 6">
    <name type="scientific">Lacticaseibacillus rhamnosus</name>
    <name type="common">Lactobacillus rhamnosus</name>
    <dbReference type="NCBI Taxonomy" id="47715"/>
    <lineage>
        <taxon>Bacteria</taxon>
        <taxon>Bacillati</taxon>
        <taxon>Bacillota</taxon>
        <taxon>Bacilli</taxon>
        <taxon>Lactobacillales</taxon>
        <taxon>Lactobacillaceae</taxon>
        <taxon>Lacticaseibacillus</taxon>
    </lineage>
</organism>
<proteinExistence type="predicted"/>
<dbReference type="Gene3D" id="1.10.1660.10">
    <property type="match status" value="1"/>
</dbReference>
<dbReference type="Proteomes" id="UP000234212">
    <property type="component" value="Unassembled WGS sequence"/>
</dbReference>
<dbReference type="EMBL" id="JABXWP010000009">
    <property type="protein sequence ID" value="NVO88342.1"/>
    <property type="molecule type" value="Genomic_DNA"/>
</dbReference>
<comment type="caution">
    <text evidence="3">The sequence shown here is derived from an EMBL/GenBank/DDBJ whole genome shotgun (WGS) entry which is preliminary data.</text>
</comment>
<dbReference type="SMART" id="SM00422">
    <property type="entry name" value="HTH_MERR"/>
    <property type="match status" value="1"/>
</dbReference>